<name>A0ABX7SJL7_9CAUL</name>
<dbReference type="InterPro" id="IPR036423">
    <property type="entry name" value="SOD-like_Cu/Zn_dom_sf"/>
</dbReference>
<dbReference type="EMBL" id="CP062006">
    <property type="protein sequence ID" value="QTC86643.1"/>
    <property type="molecule type" value="Genomic_DNA"/>
</dbReference>
<dbReference type="InterPro" id="IPR024134">
    <property type="entry name" value="SOD_Cu/Zn_/chaperone"/>
</dbReference>
<dbReference type="PANTHER" id="PTHR10003">
    <property type="entry name" value="SUPEROXIDE DISMUTASE CU-ZN -RELATED"/>
    <property type="match status" value="1"/>
</dbReference>
<dbReference type="CDD" id="cd00305">
    <property type="entry name" value="Cu-Zn_Superoxide_Dismutase"/>
    <property type="match status" value="1"/>
</dbReference>
<dbReference type="InterPro" id="IPR001424">
    <property type="entry name" value="SOD_Cu_Zn_dom"/>
</dbReference>
<feature type="domain" description="Superoxide dismutase copper/zinc binding" evidence="3">
    <location>
        <begin position="70"/>
        <end position="202"/>
    </location>
</feature>
<feature type="signal peptide" evidence="2">
    <location>
        <begin position="1"/>
        <end position="23"/>
    </location>
</feature>
<evidence type="ECO:0000313" key="4">
    <source>
        <dbReference type="EMBL" id="QTC86643.1"/>
    </source>
</evidence>
<dbReference type="Pfam" id="PF00080">
    <property type="entry name" value="Sod_Cu"/>
    <property type="match status" value="1"/>
</dbReference>
<protein>
    <submittedName>
        <fullName evidence="4">Superoxide dismutase family protein</fullName>
    </submittedName>
</protein>
<dbReference type="Gene3D" id="2.60.40.200">
    <property type="entry name" value="Superoxide dismutase, copper/zinc binding domain"/>
    <property type="match status" value="1"/>
</dbReference>
<evidence type="ECO:0000256" key="1">
    <source>
        <dbReference type="ARBA" id="ARBA00010457"/>
    </source>
</evidence>
<accession>A0ABX7SJL7</accession>
<dbReference type="Proteomes" id="UP000663942">
    <property type="component" value="Chromosome"/>
</dbReference>
<dbReference type="SUPFAM" id="SSF49329">
    <property type="entry name" value="Cu,Zn superoxide dismutase-like"/>
    <property type="match status" value="1"/>
</dbReference>
<organism evidence="4 5">
    <name type="scientific">Brevundimonas pondensis</name>
    <dbReference type="NCBI Taxonomy" id="2774189"/>
    <lineage>
        <taxon>Bacteria</taxon>
        <taxon>Pseudomonadati</taxon>
        <taxon>Pseudomonadota</taxon>
        <taxon>Alphaproteobacteria</taxon>
        <taxon>Caulobacterales</taxon>
        <taxon>Caulobacteraceae</taxon>
        <taxon>Brevundimonas</taxon>
    </lineage>
</organism>
<feature type="chain" id="PRO_5047388228" evidence="2">
    <location>
        <begin position="24"/>
        <end position="206"/>
    </location>
</feature>
<evidence type="ECO:0000256" key="2">
    <source>
        <dbReference type="SAM" id="SignalP"/>
    </source>
</evidence>
<reference evidence="4 5" key="1">
    <citation type="submission" date="2020-09" db="EMBL/GenBank/DDBJ databases">
        <title>Brevundimonas sp. LVF1 isolated from an oligotrophic pond in Goettingen, Germany.</title>
        <authorList>
            <person name="Friedrich I."/>
            <person name="Klassen A."/>
            <person name="Neubauer H."/>
            <person name="Schneider D."/>
            <person name="Hertel R."/>
            <person name="Daniel R."/>
        </authorList>
    </citation>
    <scope>NUCLEOTIDE SEQUENCE [LARGE SCALE GENOMIC DNA]</scope>
    <source>
        <strain evidence="4 5">LVF1</strain>
    </source>
</reference>
<proteinExistence type="inferred from homology"/>
<evidence type="ECO:0000313" key="5">
    <source>
        <dbReference type="Proteomes" id="UP000663942"/>
    </source>
</evidence>
<keyword evidence="2" id="KW-0732">Signal</keyword>
<gene>
    <name evidence="4" type="ORF">IFE19_10830</name>
</gene>
<keyword evidence="5" id="KW-1185">Reference proteome</keyword>
<sequence length="206" mass="20642">MRLTAATLTAVAATSLLAAGASAQSHDHAAMGHGAHGQAAAMDHSAMIPRATPGQTGQASIINGQGAEIGKATLTQGATGLLIKVEATGLTPGWHGIHIHATGQCAAPFTSAGAHINHTDPKTPHGLLNAQGPDDGDLPNLYAAADGSAHGEFFTTKARISQDGPGQWLWDADGSALVIHANPDDHNSQPIGGAGDRVACAVLSAQ</sequence>
<evidence type="ECO:0000259" key="3">
    <source>
        <dbReference type="Pfam" id="PF00080"/>
    </source>
</evidence>
<comment type="similarity">
    <text evidence="1">Belongs to the Cu-Zn superoxide dismutase family.</text>
</comment>